<reference evidence="2" key="1">
    <citation type="submission" date="2021-02" db="EMBL/GenBank/DDBJ databases">
        <authorList>
            <person name="Nowell W R."/>
        </authorList>
    </citation>
    <scope>NUCLEOTIDE SEQUENCE</scope>
</reference>
<dbReference type="Proteomes" id="UP000682733">
    <property type="component" value="Unassembled WGS sequence"/>
</dbReference>
<feature type="region of interest" description="Disordered" evidence="1">
    <location>
        <begin position="42"/>
        <end position="63"/>
    </location>
</feature>
<gene>
    <name evidence="2" type="ORF">TMI583_LOCUS50353</name>
</gene>
<protein>
    <submittedName>
        <fullName evidence="2">Uncharacterized protein</fullName>
    </submittedName>
</protein>
<feature type="compositionally biased region" description="Low complexity" evidence="1">
    <location>
        <begin position="43"/>
        <end position="57"/>
    </location>
</feature>
<accession>A0A8S2YPW5</accession>
<feature type="non-terminal residue" evidence="2">
    <location>
        <position position="1"/>
    </location>
</feature>
<organism evidence="2 3">
    <name type="scientific">Didymodactylos carnosus</name>
    <dbReference type="NCBI Taxonomy" id="1234261"/>
    <lineage>
        <taxon>Eukaryota</taxon>
        <taxon>Metazoa</taxon>
        <taxon>Spiralia</taxon>
        <taxon>Gnathifera</taxon>
        <taxon>Rotifera</taxon>
        <taxon>Eurotatoria</taxon>
        <taxon>Bdelloidea</taxon>
        <taxon>Philodinida</taxon>
        <taxon>Philodinidae</taxon>
        <taxon>Didymodactylos</taxon>
    </lineage>
</organism>
<sequence length="63" mass="7164">DEPNLFSIHIPEENYDICRTRDRDLDDVVKSFDSTFHLQKRNGSSQLSSLSQSSGQSVSNKFS</sequence>
<dbReference type="EMBL" id="CAJOBA010120545">
    <property type="protein sequence ID" value="CAF4579020.1"/>
    <property type="molecule type" value="Genomic_DNA"/>
</dbReference>
<name>A0A8S2YPW5_9BILA</name>
<comment type="caution">
    <text evidence="2">The sequence shown here is derived from an EMBL/GenBank/DDBJ whole genome shotgun (WGS) entry which is preliminary data.</text>
</comment>
<evidence type="ECO:0000313" key="2">
    <source>
        <dbReference type="EMBL" id="CAF4579020.1"/>
    </source>
</evidence>
<proteinExistence type="predicted"/>
<dbReference type="AlphaFoldDB" id="A0A8S2YPW5"/>
<evidence type="ECO:0000313" key="3">
    <source>
        <dbReference type="Proteomes" id="UP000682733"/>
    </source>
</evidence>
<evidence type="ECO:0000256" key="1">
    <source>
        <dbReference type="SAM" id="MobiDB-lite"/>
    </source>
</evidence>